<evidence type="ECO:0000256" key="4">
    <source>
        <dbReference type="ARBA" id="ARBA00023115"/>
    </source>
</evidence>
<evidence type="ECO:0000313" key="13">
    <source>
        <dbReference type="EMBL" id="TWW69427.1"/>
    </source>
</evidence>
<dbReference type="AlphaFoldDB" id="A0A5C6NUY4"/>
<keyword evidence="3 11" id="KW-0663">Pyridoxal phosphate</keyword>
<evidence type="ECO:0000256" key="8">
    <source>
        <dbReference type="ARBA" id="ARBA00037173"/>
    </source>
</evidence>
<sequence length="687" mass="77633">MQHHLAQLMSKRPTMNDVWPDKWGVYILDNESTATRFIDKKIKELDSMDSEEPFQVLNLDTLIQMHLKWLSYLPRVKPFYAVKCNSTETVLRTLNALGTGFDCASKKLLGFQFSLLDIGGGFSGKDFPVTLQEFSEVINGALDEYFPFESGVQVIAEPGRYYVDSTFTLAANVIAKRVIMEDMRTEGEKESPEKLMMYYLSGVFGSLNSVLKFTDKNEVTPYLHRAVDNDEKRYRSVIWGPTCHNIDKIVDNYLIPSYMLETGFLLTTTIMSKRPTMNDVWPDKWGVYILDNENTATRFIDKKIKELDSMDSEEPFQVLNLDTLIQMHLKWLSYLPRVKPFYAVKCNSTETVLRTLNALGTGFDCASKGEISQVLSLGVKPENIIYAHTTKPQSHIKYACAQGVNLMTFDNEEELRKVSRCHPKAKLVLRIAVDDSSSFYRLSSKFGAGLSTTSRLLECAAELGLEVVGVSFHIGSKCSQSLAFRQAIADARSVFDTAKLLGFQFSLLDIGGGFSGKDFPVTLQEFSEVINGALDEYFPFESGVQIIAEPGRYYADSTFTLAANVIAKRVIMEDMRKEGEKESPEKLMMYYLSDGVFGSLNSVLKFTDKNEVTPYLHRAVDNDEKRCRSVIWGPTCHNIDKIVDNYLITELHVGDWLLIDNIGAYGISISTEFNGFKRSSIYSVCHK</sequence>
<feature type="active site" description="Proton donor" evidence="11">
    <location>
        <position position="636"/>
    </location>
</feature>
<reference evidence="13 14" key="1">
    <citation type="submission" date="2019-04" db="EMBL/GenBank/DDBJ databases">
        <title>Chromosome genome assembly for Takifugu flavidus.</title>
        <authorList>
            <person name="Xiao S."/>
        </authorList>
    </citation>
    <scope>NUCLEOTIDE SEQUENCE [LARGE SCALE GENOMIC DNA]</scope>
    <source>
        <strain evidence="13">HTHZ2018</strain>
        <tissue evidence="13">Muscle</tissue>
    </source>
</reference>
<name>A0A5C6NUY4_9TELE</name>
<organism evidence="13 14">
    <name type="scientific">Takifugu flavidus</name>
    <name type="common">sansaifugu</name>
    <dbReference type="NCBI Taxonomy" id="433684"/>
    <lineage>
        <taxon>Eukaryota</taxon>
        <taxon>Metazoa</taxon>
        <taxon>Chordata</taxon>
        <taxon>Craniata</taxon>
        <taxon>Vertebrata</taxon>
        <taxon>Euteleostomi</taxon>
        <taxon>Actinopterygii</taxon>
        <taxon>Neopterygii</taxon>
        <taxon>Teleostei</taxon>
        <taxon>Neoteleostei</taxon>
        <taxon>Acanthomorphata</taxon>
        <taxon>Eupercaria</taxon>
        <taxon>Tetraodontiformes</taxon>
        <taxon>Tetradontoidea</taxon>
        <taxon>Tetraodontidae</taxon>
        <taxon>Takifugu</taxon>
    </lineage>
</organism>
<dbReference type="PRINTS" id="PR01179">
    <property type="entry name" value="ODADCRBXLASE"/>
</dbReference>
<evidence type="ECO:0000256" key="1">
    <source>
        <dbReference type="ARBA" id="ARBA00001933"/>
    </source>
</evidence>
<dbReference type="PANTHER" id="PTHR11482">
    <property type="entry name" value="ARGININE/DIAMINOPIMELATE/ORNITHINE DECARBOXYLASE"/>
    <property type="match status" value="1"/>
</dbReference>
<dbReference type="Proteomes" id="UP000324091">
    <property type="component" value="Chromosome 18"/>
</dbReference>
<feature type="modified residue" description="N6-(pyridoxal phosphate)lysine" evidence="11">
    <location>
        <position position="345"/>
    </location>
</feature>
<dbReference type="InterPro" id="IPR022653">
    <property type="entry name" value="De-COase2_pyr-phos_BS"/>
</dbReference>
<comment type="similarity">
    <text evidence="2">Belongs to the Orn/Lys/Arg decarboxylase class-II family.</text>
</comment>
<comment type="subunit">
    <text evidence="9">Homodimer. Only the dimer is catalytically active, as the active sites are constructed of residues from both monomers.</text>
</comment>
<comment type="catalytic activity">
    <reaction evidence="10">
        <text>L-ornithine + H(+) = putrescine + CO2</text>
        <dbReference type="Rhea" id="RHEA:22964"/>
        <dbReference type="ChEBI" id="CHEBI:15378"/>
        <dbReference type="ChEBI" id="CHEBI:16526"/>
        <dbReference type="ChEBI" id="CHEBI:46911"/>
        <dbReference type="ChEBI" id="CHEBI:326268"/>
        <dbReference type="EC" id="4.1.1.17"/>
    </reaction>
</comment>
<comment type="cofactor">
    <cofactor evidence="1 11">
        <name>pyridoxal 5'-phosphate</name>
        <dbReference type="ChEBI" id="CHEBI:597326"/>
    </cofactor>
</comment>
<dbReference type="PROSITE" id="PS00878">
    <property type="entry name" value="ODR_DC_2_1"/>
    <property type="match status" value="2"/>
</dbReference>
<dbReference type="GO" id="GO:0005737">
    <property type="term" value="C:cytoplasm"/>
    <property type="evidence" value="ECO:0007669"/>
    <property type="project" value="TreeGrafter"/>
</dbReference>
<dbReference type="InterPro" id="IPR029066">
    <property type="entry name" value="PLP-binding_barrel"/>
</dbReference>
<dbReference type="InterPro" id="IPR000183">
    <property type="entry name" value="Orn/DAP/Arg_de-COase"/>
</dbReference>
<evidence type="ECO:0000256" key="10">
    <source>
        <dbReference type="ARBA" id="ARBA00049127"/>
    </source>
</evidence>
<evidence type="ECO:0000256" key="7">
    <source>
        <dbReference type="ARBA" id="ARBA00034138"/>
    </source>
</evidence>
<dbReference type="InterPro" id="IPR002433">
    <property type="entry name" value="Orn_de-COase"/>
</dbReference>
<accession>A0A5C6NUY4</accession>
<evidence type="ECO:0000256" key="5">
    <source>
        <dbReference type="ARBA" id="ARBA00023239"/>
    </source>
</evidence>
<evidence type="ECO:0000256" key="9">
    <source>
        <dbReference type="ARBA" id="ARBA00046672"/>
    </source>
</evidence>
<dbReference type="SUPFAM" id="SSF51419">
    <property type="entry name" value="PLP-binding barrel"/>
    <property type="match status" value="2"/>
</dbReference>
<evidence type="ECO:0000313" key="14">
    <source>
        <dbReference type="Proteomes" id="UP000324091"/>
    </source>
</evidence>
<dbReference type="SUPFAM" id="SSF50621">
    <property type="entry name" value="Alanine racemase C-terminal domain-like"/>
    <property type="match status" value="2"/>
</dbReference>
<dbReference type="InterPro" id="IPR022644">
    <property type="entry name" value="De-COase2_N"/>
</dbReference>
<dbReference type="PANTHER" id="PTHR11482:SF6">
    <property type="entry name" value="ORNITHINE DECARBOXYLASE 1-RELATED"/>
    <property type="match status" value="1"/>
</dbReference>
<keyword evidence="4" id="KW-0620">Polyamine biosynthesis</keyword>
<feature type="domain" description="Orn/DAP/Arg decarboxylase 2 N-terminal" evidence="12">
    <location>
        <begin position="322"/>
        <end position="555"/>
    </location>
</feature>
<comment type="caution">
    <text evidence="13">The sequence shown here is derived from an EMBL/GenBank/DDBJ whole genome shotgun (WGS) entry which is preliminary data.</text>
</comment>
<dbReference type="PRINTS" id="PR01182">
    <property type="entry name" value="ORNDCRBXLASE"/>
</dbReference>
<dbReference type="Gene3D" id="3.20.20.10">
    <property type="entry name" value="Alanine racemase"/>
    <property type="match status" value="3"/>
</dbReference>
<proteinExistence type="inferred from homology"/>
<dbReference type="EC" id="4.1.1.17" evidence="7"/>
<dbReference type="EMBL" id="RHFK02000010">
    <property type="protein sequence ID" value="TWW69427.1"/>
    <property type="molecule type" value="Genomic_DNA"/>
</dbReference>
<dbReference type="InterPro" id="IPR009006">
    <property type="entry name" value="Ala_racemase/Decarboxylase_C"/>
</dbReference>
<comment type="pathway">
    <text evidence="6">Amine and polyamine biosynthesis; putrescine biosynthesis via L-ornithine pathway; putrescine from L-ornithine: step 1/1.</text>
</comment>
<protein>
    <recommendedName>
        <fullName evidence="7">ornithine decarboxylase</fullName>
        <ecNumber evidence="7">4.1.1.17</ecNumber>
    </recommendedName>
</protein>
<keyword evidence="14" id="KW-1185">Reference proteome</keyword>
<keyword evidence="5" id="KW-0456">Lyase</keyword>
<dbReference type="Gene3D" id="2.40.37.10">
    <property type="entry name" value="Lyase, Ornithine Decarboxylase, Chain A, domain 1"/>
    <property type="match status" value="2"/>
</dbReference>
<dbReference type="Pfam" id="PF02784">
    <property type="entry name" value="Orn_Arg_deC_N"/>
    <property type="match status" value="3"/>
</dbReference>
<evidence type="ECO:0000256" key="11">
    <source>
        <dbReference type="PIRSR" id="PIRSR600183-50"/>
    </source>
</evidence>
<evidence type="ECO:0000259" key="12">
    <source>
        <dbReference type="Pfam" id="PF02784"/>
    </source>
</evidence>
<feature type="domain" description="Orn/DAP/Arg decarboxylase 2 N-terminal" evidence="12">
    <location>
        <begin position="60"/>
        <end position="107"/>
    </location>
</feature>
<dbReference type="FunFam" id="3.20.20.10:FF:000005">
    <property type="entry name" value="Ornithine decarboxylase"/>
    <property type="match status" value="1"/>
</dbReference>
<comment type="function">
    <text evidence="8">Catalyzes the first and rate-limiting step of polyamine biosynthesis that converts ornithine into putrescine, which is the precursor for the polyamines, spermidine and spermine. Polyamines are essential for cell proliferation and are implicated in cellular processes, ranging from DNA replication to apoptosis.</text>
</comment>
<evidence type="ECO:0000256" key="3">
    <source>
        <dbReference type="ARBA" id="ARBA00022898"/>
    </source>
</evidence>
<dbReference type="CDD" id="cd00622">
    <property type="entry name" value="PLPDE_III_ODC"/>
    <property type="match status" value="1"/>
</dbReference>
<evidence type="ECO:0000256" key="6">
    <source>
        <dbReference type="ARBA" id="ARBA00034115"/>
    </source>
</evidence>
<evidence type="ECO:0000256" key="2">
    <source>
        <dbReference type="ARBA" id="ARBA00008872"/>
    </source>
</evidence>
<dbReference type="GO" id="GO:0004586">
    <property type="term" value="F:ornithine decarboxylase activity"/>
    <property type="evidence" value="ECO:0007669"/>
    <property type="project" value="UniProtKB-EC"/>
</dbReference>
<feature type="domain" description="Orn/DAP/Arg decarboxylase 2 N-terminal" evidence="12">
    <location>
        <begin position="109"/>
        <end position="163"/>
    </location>
</feature>
<dbReference type="GO" id="GO:0033387">
    <property type="term" value="P:putrescine biosynthetic process from arginine, via ornithine"/>
    <property type="evidence" value="ECO:0007669"/>
    <property type="project" value="TreeGrafter"/>
</dbReference>
<gene>
    <name evidence="13" type="ORF">D4764_18G0002330</name>
</gene>